<evidence type="ECO:0000313" key="4">
    <source>
        <dbReference type="EMBL" id="KAK7024460.1"/>
    </source>
</evidence>
<feature type="compositionally biased region" description="Low complexity" evidence="1">
    <location>
        <begin position="218"/>
        <end position="237"/>
    </location>
</feature>
<gene>
    <name evidence="4" type="ORF">VNI00_016311</name>
</gene>
<dbReference type="Proteomes" id="UP001383192">
    <property type="component" value="Unassembled WGS sequence"/>
</dbReference>
<comment type="caution">
    <text evidence="4">The sequence shown here is derived from an EMBL/GenBank/DDBJ whole genome shotgun (WGS) entry which is preliminary data.</text>
</comment>
<feature type="transmembrane region" description="Helical" evidence="2">
    <location>
        <begin position="249"/>
        <end position="272"/>
    </location>
</feature>
<feature type="region of interest" description="Disordered" evidence="1">
    <location>
        <begin position="210"/>
        <end position="241"/>
    </location>
</feature>
<dbReference type="EMBL" id="JAYKXP010000124">
    <property type="protein sequence ID" value="KAK7024460.1"/>
    <property type="molecule type" value="Genomic_DNA"/>
</dbReference>
<keyword evidence="5" id="KW-1185">Reference proteome</keyword>
<evidence type="ECO:0000256" key="2">
    <source>
        <dbReference type="SAM" id="Phobius"/>
    </source>
</evidence>
<feature type="chain" id="PRO_5043620287" evidence="3">
    <location>
        <begin position="22"/>
        <end position="420"/>
    </location>
</feature>
<evidence type="ECO:0000313" key="5">
    <source>
        <dbReference type="Proteomes" id="UP001383192"/>
    </source>
</evidence>
<proteinExistence type="predicted"/>
<feature type="compositionally biased region" description="Polar residues" evidence="1">
    <location>
        <begin position="337"/>
        <end position="365"/>
    </location>
</feature>
<protein>
    <submittedName>
        <fullName evidence="4">Uncharacterized protein</fullName>
    </submittedName>
</protein>
<dbReference type="PANTHER" id="PTHR37487">
    <property type="entry name" value="CHROMOSOME 1, WHOLE GENOME SHOTGUN SEQUENCE"/>
    <property type="match status" value="1"/>
</dbReference>
<feature type="signal peptide" evidence="3">
    <location>
        <begin position="1"/>
        <end position="21"/>
    </location>
</feature>
<evidence type="ECO:0000256" key="3">
    <source>
        <dbReference type="SAM" id="SignalP"/>
    </source>
</evidence>
<dbReference type="PANTHER" id="PTHR37487:SF3">
    <property type="entry name" value="CLEAVAGE_POLYADENYLATION SPECIFICITY FACTOR A SUBUNIT N-TERMINAL DOMAIN-CONTAINING PROTEIN"/>
    <property type="match status" value="1"/>
</dbReference>
<sequence length="420" mass="44871">MAHLLSCLWLYVAIFLDVALGFSFTTSGSPFQCDDLSVSWTGGTPPFSLIIVAIHAANINISIPSDSFSDNKGTFTTQLPVPRGTQIMLSMSDATGPLSGGTSNVLTVGDTQTGKSCNTTLPGNDFFFSTDETLEQCKPYPFTLFDGAVLPLTIYGYIPGGHDSFVLNPPSAPSFTWIANLKAQTQVAFTVTDSQGRRGGTDTLRTVFPSNDSSCLPTGTDTSSSQSFSTSSTATVTPDDSQHTLSTGAIAGVAAGGAVVGVIVLGVIWCLCRRRNAKKRPRSIDLTEHYRVEPFHPEANRSSQQMVSSPFTLGAEGYPPMRPPHSLTSQSDRDSRSSFPESAPLTSFTSGSKGSSNQARSQSTYIVHRDIEDTMPPIELPPEYSERRAPIQGLSEYSSPIDSTSSNTSFPSSSTRPIKN</sequence>
<keyword evidence="2" id="KW-0812">Transmembrane</keyword>
<feature type="compositionally biased region" description="Polar residues" evidence="1">
    <location>
        <begin position="300"/>
        <end position="311"/>
    </location>
</feature>
<keyword evidence="2" id="KW-1133">Transmembrane helix</keyword>
<name>A0AAW0BFC5_9AGAR</name>
<feature type="compositionally biased region" description="Low complexity" evidence="1">
    <location>
        <begin position="398"/>
        <end position="420"/>
    </location>
</feature>
<feature type="region of interest" description="Disordered" evidence="1">
    <location>
        <begin position="295"/>
        <end position="420"/>
    </location>
</feature>
<accession>A0AAW0BFC5</accession>
<reference evidence="4 5" key="1">
    <citation type="submission" date="2024-01" db="EMBL/GenBank/DDBJ databases">
        <title>A draft genome for a cacao thread blight-causing isolate of Paramarasmius palmivorus.</title>
        <authorList>
            <person name="Baruah I.K."/>
            <person name="Bukari Y."/>
            <person name="Amoako-Attah I."/>
            <person name="Meinhardt L.W."/>
            <person name="Bailey B.A."/>
            <person name="Cohen S.P."/>
        </authorList>
    </citation>
    <scope>NUCLEOTIDE SEQUENCE [LARGE SCALE GENOMIC DNA]</scope>
    <source>
        <strain evidence="4 5">GH-12</strain>
    </source>
</reference>
<keyword evidence="2" id="KW-0472">Membrane</keyword>
<dbReference type="AlphaFoldDB" id="A0AAW0BFC5"/>
<organism evidence="4 5">
    <name type="scientific">Paramarasmius palmivorus</name>
    <dbReference type="NCBI Taxonomy" id="297713"/>
    <lineage>
        <taxon>Eukaryota</taxon>
        <taxon>Fungi</taxon>
        <taxon>Dikarya</taxon>
        <taxon>Basidiomycota</taxon>
        <taxon>Agaricomycotina</taxon>
        <taxon>Agaricomycetes</taxon>
        <taxon>Agaricomycetidae</taxon>
        <taxon>Agaricales</taxon>
        <taxon>Marasmiineae</taxon>
        <taxon>Marasmiaceae</taxon>
        <taxon>Paramarasmius</taxon>
    </lineage>
</organism>
<evidence type="ECO:0000256" key="1">
    <source>
        <dbReference type="SAM" id="MobiDB-lite"/>
    </source>
</evidence>
<keyword evidence="3" id="KW-0732">Signal</keyword>